<dbReference type="PROSITE" id="PS50016">
    <property type="entry name" value="ZF_PHD_2"/>
    <property type="match status" value="1"/>
</dbReference>
<dbReference type="Pfam" id="PF00628">
    <property type="entry name" value="PHD"/>
    <property type="match status" value="1"/>
</dbReference>
<dbReference type="SUPFAM" id="SSF57903">
    <property type="entry name" value="FYVE/PHD zinc finger"/>
    <property type="match status" value="1"/>
</dbReference>
<evidence type="ECO:0000256" key="5">
    <source>
        <dbReference type="SAM" id="MobiDB-lite"/>
    </source>
</evidence>
<evidence type="ECO:0000259" key="6">
    <source>
        <dbReference type="PROSITE" id="PS50016"/>
    </source>
</evidence>
<dbReference type="InterPro" id="IPR019787">
    <property type="entry name" value="Znf_PHD-finger"/>
</dbReference>
<gene>
    <name evidence="7" type="ORF">POM88_016424</name>
    <name evidence="8" type="ORF">POM88_016428</name>
</gene>
<keyword evidence="2 4" id="KW-0863">Zinc-finger</keyword>
<dbReference type="InterPro" id="IPR011011">
    <property type="entry name" value="Znf_FYVE_PHD"/>
</dbReference>
<evidence type="ECO:0000313" key="8">
    <source>
        <dbReference type="EMBL" id="KAK1388250.1"/>
    </source>
</evidence>
<protein>
    <recommendedName>
        <fullName evidence="6">PHD-type domain-containing protein</fullName>
    </recommendedName>
</protein>
<evidence type="ECO:0000313" key="7">
    <source>
        <dbReference type="EMBL" id="KAK1388246.1"/>
    </source>
</evidence>
<keyword evidence="1" id="KW-0479">Metal-binding</keyword>
<comment type="caution">
    <text evidence="8">The sequence shown here is derived from an EMBL/GenBank/DDBJ whole genome shotgun (WGS) entry which is preliminary data.</text>
</comment>
<dbReference type="Proteomes" id="UP001237642">
    <property type="component" value="Unassembled WGS sequence"/>
</dbReference>
<accession>A0AAD8IM61</accession>
<evidence type="ECO:0000256" key="4">
    <source>
        <dbReference type="PROSITE-ProRule" id="PRU00146"/>
    </source>
</evidence>
<feature type="region of interest" description="Disordered" evidence="5">
    <location>
        <begin position="1"/>
        <end position="50"/>
    </location>
</feature>
<dbReference type="AlphaFoldDB" id="A0AAD8IM61"/>
<keyword evidence="9" id="KW-1185">Reference proteome</keyword>
<reference evidence="8" key="1">
    <citation type="submission" date="2023-02" db="EMBL/GenBank/DDBJ databases">
        <title>Genome of toxic invasive species Heracleum sosnowskyi carries increased number of genes despite the absence of recent whole-genome duplications.</title>
        <authorList>
            <person name="Schelkunov M."/>
            <person name="Shtratnikova V."/>
            <person name="Makarenko M."/>
            <person name="Klepikova A."/>
            <person name="Omelchenko D."/>
            <person name="Novikova G."/>
            <person name="Obukhova E."/>
            <person name="Bogdanov V."/>
            <person name="Penin A."/>
            <person name="Logacheva M."/>
        </authorList>
    </citation>
    <scope>NUCLEOTIDE SEQUENCE</scope>
    <source>
        <strain evidence="8">Hsosn_3</strain>
        <tissue evidence="8">Leaf</tissue>
    </source>
</reference>
<dbReference type="EMBL" id="JAUIZM010000004">
    <property type="protein sequence ID" value="KAK1388246.1"/>
    <property type="molecule type" value="Genomic_DNA"/>
</dbReference>
<evidence type="ECO:0000313" key="9">
    <source>
        <dbReference type="Proteomes" id="UP001237642"/>
    </source>
</evidence>
<feature type="compositionally biased region" description="Acidic residues" evidence="5">
    <location>
        <begin position="36"/>
        <end position="50"/>
    </location>
</feature>
<dbReference type="GO" id="GO:0008270">
    <property type="term" value="F:zinc ion binding"/>
    <property type="evidence" value="ECO:0007669"/>
    <property type="project" value="UniProtKB-KW"/>
</dbReference>
<dbReference type="InterPro" id="IPR013083">
    <property type="entry name" value="Znf_RING/FYVE/PHD"/>
</dbReference>
<feature type="domain" description="PHD-type" evidence="6">
    <location>
        <begin position="52"/>
        <end position="102"/>
    </location>
</feature>
<name>A0AAD8IM61_9APIA</name>
<keyword evidence="3" id="KW-0862">Zinc</keyword>
<evidence type="ECO:0000256" key="3">
    <source>
        <dbReference type="ARBA" id="ARBA00022833"/>
    </source>
</evidence>
<sequence length="107" mass="12147">MTGEEGLNELQRKKRSVTTGVSFKGRPRKAVKYQDESETDSEPESTESDDEFQICKSCKSEMEREKSLQCSCCKKLMHLACLVPPVKGPVSADWSCFPCKEKTEEYL</sequence>
<evidence type="ECO:0000256" key="2">
    <source>
        <dbReference type="ARBA" id="ARBA00022771"/>
    </source>
</evidence>
<dbReference type="Gene3D" id="3.30.40.10">
    <property type="entry name" value="Zinc/RING finger domain, C3HC4 (zinc finger)"/>
    <property type="match status" value="1"/>
</dbReference>
<reference evidence="8" key="2">
    <citation type="submission" date="2023-05" db="EMBL/GenBank/DDBJ databases">
        <authorList>
            <person name="Schelkunov M.I."/>
        </authorList>
    </citation>
    <scope>NUCLEOTIDE SEQUENCE</scope>
    <source>
        <strain evidence="8">Hsosn_3</strain>
        <tissue evidence="8">Leaf</tissue>
    </source>
</reference>
<dbReference type="EMBL" id="JAUIZM010000004">
    <property type="protein sequence ID" value="KAK1388250.1"/>
    <property type="molecule type" value="Genomic_DNA"/>
</dbReference>
<organism evidence="8 9">
    <name type="scientific">Heracleum sosnowskyi</name>
    <dbReference type="NCBI Taxonomy" id="360622"/>
    <lineage>
        <taxon>Eukaryota</taxon>
        <taxon>Viridiplantae</taxon>
        <taxon>Streptophyta</taxon>
        <taxon>Embryophyta</taxon>
        <taxon>Tracheophyta</taxon>
        <taxon>Spermatophyta</taxon>
        <taxon>Magnoliopsida</taxon>
        <taxon>eudicotyledons</taxon>
        <taxon>Gunneridae</taxon>
        <taxon>Pentapetalae</taxon>
        <taxon>asterids</taxon>
        <taxon>campanulids</taxon>
        <taxon>Apiales</taxon>
        <taxon>Apiaceae</taxon>
        <taxon>Apioideae</taxon>
        <taxon>apioid superclade</taxon>
        <taxon>Tordylieae</taxon>
        <taxon>Tordyliinae</taxon>
        <taxon>Heracleum</taxon>
    </lineage>
</organism>
<dbReference type="InterPro" id="IPR001965">
    <property type="entry name" value="Znf_PHD"/>
</dbReference>
<dbReference type="SMART" id="SM00249">
    <property type="entry name" value="PHD"/>
    <property type="match status" value="1"/>
</dbReference>
<evidence type="ECO:0000256" key="1">
    <source>
        <dbReference type="ARBA" id="ARBA00022723"/>
    </source>
</evidence>
<proteinExistence type="predicted"/>